<dbReference type="OrthoDB" id="8480367at2"/>
<dbReference type="KEGG" id="crd:CRES_1172"/>
<dbReference type="Pfam" id="PF12502">
    <property type="entry name" value="DUF3710"/>
    <property type="match status" value="1"/>
</dbReference>
<feature type="region of interest" description="Disordered" evidence="1">
    <location>
        <begin position="1"/>
        <end position="54"/>
    </location>
</feature>
<dbReference type="RefSeq" id="WP_013888540.1">
    <property type="nucleotide sequence ID" value="NC_015673.1"/>
</dbReference>
<evidence type="ECO:0000313" key="2">
    <source>
        <dbReference type="EMBL" id="AEI09527.1"/>
    </source>
</evidence>
<sequence>MFGRKKKDSANTPAAAETHNSTEREAASLAADENGAASATESTANGYDPVNGEFGPFDGDTVDYRNFDFSDFAKGGLDLGSMMVPVPLEGDVQVDVGPEGPQMIHIGTQYGRITPVAFAAPRKGDLWDESVSEIVKGMSGDGLEPTVTQGPWGPEVFAEAGDGVLRILGVTGDRWMLRFTLAGPKEYGDELAELAREVMARTFVMRGQDPIPAGNPLPVHMPQAMAEELQKQMQAQAEELQKQQADEAGIQPLNEPILGRDNEQK</sequence>
<proteinExistence type="predicted"/>
<reference evidence="2 3" key="1">
    <citation type="journal article" date="2012" name="BMC Genomics">
        <title>Complete genome sequence, lifestyle, and multi-drug resistance of the human pathogen Corynebacterium resistens DSM 45100 isolated from blood samples of a leukemia patient.</title>
        <authorList>
            <person name="Schroder J."/>
            <person name="Maus I."/>
            <person name="Meyer K."/>
            <person name="Wordemann S."/>
            <person name="Blom J."/>
            <person name="Jaenicke S."/>
            <person name="Schneider J."/>
            <person name="Trost E."/>
            <person name="Tauch A."/>
        </authorList>
    </citation>
    <scope>NUCLEOTIDE SEQUENCE [LARGE SCALE GENOMIC DNA]</scope>
    <source>
        <strain evidence="3">DSM 45100 / JCM 12819 / CCUG 50093 / GTC 2026 / SICGH 158</strain>
    </source>
</reference>
<evidence type="ECO:0000313" key="3">
    <source>
        <dbReference type="Proteomes" id="UP000000492"/>
    </source>
</evidence>
<keyword evidence="3" id="KW-1185">Reference proteome</keyword>
<protein>
    <recommendedName>
        <fullName evidence="4">DUF3710 domain-containing protein</fullName>
    </recommendedName>
</protein>
<accession>F8DXL8</accession>
<dbReference type="eggNOG" id="ENOG502Z90C">
    <property type="taxonomic scope" value="Bacteria"/>
</dbReference>
<dbReference type="STRING" id="662755.CRES_1172"/>
<dbReference type="AlphaFoldDB" id="F8DXL8"/>
<dbReference type="EMBL" id="CP002857">
    <property type="protein sequence ID" value="AEI09527.1"/>
    <property type="molecule type" value="Genomic_DNA"/>
</dbReference>
<feature type="region of interest" description="Disordered" evidence="1">
    <location>
        <begin position="231"/>
        <end position="265"/>
    </location>
</feature>
<dbReference type="InterPro" id="IPR022183">
    <property type="entry name" value="DUF3710"/>
</dbReference>
<dbReference type="Proteomes" id="UP000000492">
    <property type="component" value="Chromosome"/>
</dbReference>
<evidence type="ECO:0000256" key="1">
    <source>
        <dbReference type="SAM" id="MobiDB-lite"/>
    </source>
</evidence>
<dbReference type="HOGENOM" id="CLU_069776_0_0_11"/>
<evidence type="ECO:0008006" key="4">
    <source>
        <dbReference type="Google" id="ProtNLM"/>
    </source>
</evidence>
<gene>
    <name evidence="2" type="ordered locus">CRES_1172</name>
</gene>
<name>F8DXL8_CORRG</name>
<organism evidence="2 3">
    <name type="scientific">Corynebacterium resistens (strain DSM 45100 / JCM 12819 / GTC 2026 / SICGH 158)</name>
    <dbReference type="NCBI Taxonomy" id="662755"/>
    <lineage>
        <taxon>Bacteria</taxon>
        <taxon>Bacillati</taxon>
        <taxon>Actinomycetota</taxon>
        <taxon>Actinomycetes</taxon>
        <taxon>Mycobacteriales</taxon>
        <taxon>Corynebacteriaceae</taxon>
        <taxon>Corynebacterium</taxon>
    </lineage>
</organism>